<dbReference type="InterPro" id="IPR016066">
    <property type="entry name" value="A-D-PHexomutase_CS"/>
</dbReference>
<evidence type="ECO:0000256" key="13">
    <source>
        <dbReference type="ARBA" id="ARBA00033299"/>
    </source>
</evidence>
<reference evidence="21" key="1">
    <citation type="journal article" date="2020" name="Int. J. Syst. Evol. Microbiol.">
        <title>Aquipluma nitroreducens gen. nov. sp. nov., a novel facultatively anaerobic bacterium isolated from a freshwater lake.</title>
        <authorList>
            <person name="Watanabe M."/>
            <person name="Kojima H."/>
            <person name="Fukui M."/>
        </authorList>
    </citation>
    <scope>NUCLEOTIDE SEQUENCE</scope>
    <source>
        <strain evidence="21">MeG22</strain>
    </source>
</reference>
<comment type="similarity">
    <text evidence="4">Belongs to the dTDP-4-dehydrorhamnose reductase family.</text>
</comment>
<dbReference type="InterPro" id="IPR005845">
    <property type="entry name" value="A-D-PHexomutase_a/b/a-II"/>
</dbReference>
<evidence type="ECO:0000259" key="18">
    <source>
        <dbReference type="Pfam" id="PF02879"/>
    </source>
</evidence>
<dbReference type="RefSeq" id="WP_318349928.1">
    <property type="nucleotide sequence ID" value="NZ_AP018694.1"/>
</dbReference>
<evidence type="ECO:0000256" key="1">
    <source>
        <dbReference type="ARBA" id="ARBA00001946"/>
    </source>
</evidence>
<dbReference type="InterPro" id="IPR005846">
    <property type="entry name" value="A-D-PHexomutase_a/b/a-III"/>
</dbReference>
<dbReference type="Pfam" id="PF02880">
    <property type="entry name" value="PGM_PMM_III"/>
    <property type="match status" value="1"/>
</dbReference>
<comment type="cofactor">
    <cofactor evidence="1">
        <name>Mg(2+)</name>
        <dbReference type="ChEBI" id="CHEBI:18420"/>
    </cofactor>
</comment>
<evidence type="ECO:0000259" key="16">
    <source>
        <dbReference type="Pfam" id="PF00408"/>
    </source>
</evidence>
<keyword evidence="9" id="KW-0460">Magnesium</keyword>
<evidence type="ECO:0000259" key="17">
    <source>
        <dbReference type="Pfam" id="PF02878"/>
    </source>
</evidence>
<evidence type="ECO:0000256" key="14">
    <source>
        <dbReference type="ARBA" id="ARBA00033463"/>
    </source>
</evidence>
<evidence type="ECO:0000256" key="2">
    <source>
        <dbReference type="ARBA" id="ARBA00004781"/>
    </source>
</evidence>
<keyword evidence="10" id="KW-0413">Isomerase</keyword>
<protein>
    <recommendedName>
        <fullName evidence="6">dTDP-4-dehydrorhamnose reductase</fullName>
        <ecNumber evidence="5">1.1.1.133</ecNumber>
    </recommendedName>
    <alternativeName>
        <fullName evidence="13">dTDP-4-keto-L-rhamnose reductase</fullName>
    </alternativeName>
    <alternativeName>
        <fullName evidence="12">dTDP-6-deoxy-L-lyxo-4-hexulose reductase</fullName>
    </alternativeName>
    <alternativeName>
        <fullName evidence="14">dTDP-6-deoxy-L-mannose dehydrogenase</fullName>
    </alternativeName>
    <alternativeName>
        <fullName evidence="11">dTDP-L-rhamnose synthase</fullName>
    </alternativeName>
</protein>
<evidence type="ECO:0000259" key="19">
    <source>
        <dbReference type="Pfam" id="PF02880"/>
    </source>
</evidence>
<dbReference type="Pfam" id="PF04321">
    <property type="entry name" value="RmlD_sub_bind"/>
    <property type="match status" value="1"/>
</dbReference>
<proteinExistence type="inferred from homology"/>
<dbReference type="GO" id="GO:0006166">
    <property type="term" value="P:purine ribonucleoside salvage"/>
    <property type="evidence" value="ECO:0007669"/>
    <property type="project" value="TreeGrafter"/>
</dbReference>
<evidence type="ECO:0000256" key="7">
    <source>
        <dbReference type="ARBA" id="ARBA00022553"/>
    </source>
</evidence>
<feature type="domain" description="Alpha-D-phosphohexomutase C-terminal" evidence="16">
    <location>
        <begin position="810"/>
        <end position="845"/>
    </location>
</feature>
<dbReference type="InterPro" id="IPR005843">
    <property type="entry name" value="A-D-PHexomutase_C"/>
</dbReference>
<dbReference type="Gene3D" id="3.40.120.10">
    <property type="entry name" value="Alpha-D-Glucose-1,6-Bisphosphate, subunit A, domain 3"/>
    <property type="match status" value="3"/>
</dbReference>
<keyword evidence="8" id="KW-0479">Metal-binding</keyword>
<dbReference type="CDD" id="cd05799">
    <property type="entry name" value="PGM2"/>
    <property type="match status" value="1"/>
</dbReference>
<dbReference type="GO" id="GO:0008973">
    <property type="term" value="F:phosphopentomutase activity"/>
    <property type="evidence" value="ECO:0007669"/>
    <property type="project" value="TreeGrafter"/>
</dbReference>
<comment type="pathway">
    <text evidence="2">Carbohydrate biosynthesis; dTDP-L-rhamnose biosynthesis.</text>
</comment>
<evidence type="ECO:0000256" key="3">
    <source>
        <dbReference type="ARBA" id="ARBA00010231"/>
    </source>
</evidence>
<dbReference type="Gene3D" id="3.90.25.10">
    <property type="entry name" value="UDP-galactose 4-epimerase, domain 1"/>
    <property type="match status" value="1"/>
</dbReference>
<dbReference type="PROSITE" id="PS00710">
    <property type="entry name" value="PGM_PMM"/>
    <property type="match status" value="1"/>
</dbReference>
<evidence type="ECO:0000256" key="15">
    <source>
        <dbReference type="ARBA" id="ARBA00048200"/>
    </source>
</evidence>
<keyword evidence="7" id="KW-0597">Phosphoprotein</keyword>
<dbReference type="PANTHER" id="PTHR45745">
    <property type="entry name" value="PHOSPHOMANNOMUTASE 45A"/>
    <property type="match status" value="1"/>
</dbReference>
<dbReference type="EC" id="1.1.1.133" evidence="5"/>
<dbReference type="PRINTS" id="PR00509">
    <property type="entry name" value="PGMPMM"/>
</dbReference>
<feature type="domain" description="Alpha-D-phosphohexomutase alpha/beta/alpha" evidence="18">
    <location>
        <begin position="509"/>
        <end position="610"/>
    </location>
</feature>
<dbReference type="InterPro" id="IPR016055">
    <property type="entry name" value="A-D-PHexomutase_a/b/a-I/II/III"/>
</dbReference>
<dbReference type="EMBL" id="AP018694">
    <property type="protein sequence ID" value="BBE16893.1"/>
    <property type="molecule type" value="Genomic_DNA"/>
</dbReference>
<dbReference type="InterPro" id="IPR005844">
    <property type="entry name" value="A-D-PHexomutase_a/b/a-I"/>
</dbReference>
<accession>A0A5K7S5S6</accession>
<name>A0A5K7S5S6_9BACT</name>
<gene>
    <name evidence="21" type="ORF">AQPE_1040</name>
</gene>
<dbReference type="Gene3D" id="3.40.50.720">
    <property type="entry name" value="NAD(P)-binding Rossmann-like Domain"/>
    <property type="match status" value="1"/>
</dbReference>
<feature type="domain" description="Alpha-D-phosphohexomutase alpha/beta/alpha" evidence="19">
    <location>
        <begin position="621"/>
        <end position="743"/>
    </location>
</feature>
<keyword evidence="22" id="KW-1185">Reference proteome</keyword>
<dbReference type="InterPro" id="IPR005841">
    <property type="entry name" value="Alpha-D-phosphohexomutase_SF"/>
</dbReference>
<dbReference type="KEGG" id="anf:AQPE_1040"/>
<dbReference type="CDD" id="cd05254">
    <property type="entry name" value="dTDP_HR_like_SDR_e"/>
    <property type="match status" value="1"/>
</dbReference>
<dbReference type="PANTHER" id="PTHR45745:SF1">
    <property type="entry name" value="PHOSPHOGLUCOMUTASE 2B-RELATED"/>
    <property type="match status" value="1"/>
</dbReference>
<evidence type="ECO:0000256" key="11">
    <source>
        <dbReference type="ARBA" id="ARBA00029600"/>
    </source>
</evidence>
<comment type="catalytic activity">
    <reaction evidence="15">
        <text>dTDP-beta-L-rhamnose + NADP(+) = dTDP-4-dehydro-beta-L-rhamnose + NADPH + H(+)</text>
        <dbReference type="Rhea" id="RHEA:21796"/>
        <dbReference type="ChEBI" id="CHEBI:15378"/>
        <dbReference type="ChEBI" id="CHEBI:57510"/>
        <dbReference type="ChEBI" id="CHEBI:57783"/>
        <dbReference type="ChEBI" id="CHEBI:58349"/>
        <dbReference type="ChEBI" id="CHEBI:62830"/>
        <dbReference type="EC" id="1.1.1.133"/>
    </reaction>
</comment>
<dbReference type="Pfam" id="PF02879">
    <property type="entry name" value="PGM_PMM_II"/>
    <property type="match status" value="1"/>
</dbReference>
<dbReference type="InterPro" id="IPR029903">
    <property type="entry name" value="RmlD-like-bd"/>
</dbReference>
<evidence type="ECO:0000259" key="20">
    <source>
        <dbReference type="Pfam" id="PF04321"/>
    </source>
</evidence>
<evidence type="ECO:0000256" key="12">
    <source>
        <dbReference type="ARBA" id="ARBA00030715"/>
    </source>
</evidence>
<sequence>MKTKVLVTGAKGQLGSEIQKISGSFPEIDFYFTDVEELDITDPWKVADYLILNKPQFLVNCAAYTAVDKAETDLETATLLNATAVGILAEQAADIGCKIIHVSTDYVFNGRGPRPYREDDRVDPRSVYGSTKLEGEVLCMKNNPEYMIIRTSWLYSAFGTNFVKTMVRLGGEKTELGVIADQIGSPTNAADLADAILTIISSVISAEKQFVPGIYHYSNEGVASWYDFTKAIFDIAKINCLVKPIASEDYPSPVQRPAYSVMNKSKIKLNFGLQIPHWRDSLTEYFQKRNNDMATNQEVLENVKLRAAEWLTDVYDEATKAEVRRMLSNEDPTELIDSFYRDLEFGTGGLRGIMGAGINRMNIYTVGAATQGLSNYLKKEFAGLPEIKVAICYDCRNNSRLFSETSADIFSANGIKVFLFEDLRPTPELSFAIRELGCQSGIILTASHNPKEYNGYKAYWDDGSQIVSPHDENIIDEVLKVKAIDIKFKGDKSLITILGADMDNLFLEKVKSVSISPEVVQRQKDLKIVYTPIHGTGVRMIPAALRAFGFANIINVPEQDVVSGDFPTVVSPNPEETAALSMAIAKAVEVDADVVLASDPDADRIGVAVKNDKGEFVILNGNQTALVFIFYIISKRRESNKLLGNEFIVKTIVTTELIAKIAERNNVDFYDVFTGFKYIAEVIRDLEGKKVYIGGGEESFGFMPADFVRDKDAVSSCALMAEIVAWAKDQGKSLYEMLLDIYLKYGYSREKMKYVVRKGKTGAEEIQQMMVNFRTNPPKELGGSKLKIVKDYETLIAKNLLSREETKIDQKTTSNVLQFFTEDGTKISVRPSGTEPKIKFYFEVAGEFTKRADYDTVEKLADEKIEAIMQELDL</sequence>
<dbReference type="Gene3D" id="3.30.310.50">
    <property type="entry name" value="Alpha-D-phosphohexomutase, C-terminal domain"/>
    <property type="match status" value="1"/>
</dbReference>
<dbReference type="SUPFAM" id="SSF51735">
    <property type="entry name" value="NAD(P)-binding Rossmann-fold domains"/>
    <property type="match status" value="1"/>
</dbReference>
<dbReference type="SUPFAM" id="SSF53738">
    <property type="entry name" value="Phosphoglucomutase, first 3 domains"/>
    <property type="match status" value="3"/>
</dbReference>
<evidence type="ECO:0000313" key="22">
    <source>
        <dbReference type="Proteomes" id="UP001193389"/>
    </source>
</evidence>
<feature type="domain" description="RmlD-like substrate binding" evidence="20">
    <location>
        <begin position="4"/>
        <end position="288"/>
    </location>
</feature>
<dbReference type="GO" id="GO:0005975">
    <property type="term" value="P:carbohydrate metabolic process"/>
    <property type="evidence" value="ECO:0007669"/>
    <property type="project" value="InterPro"/>
</dbReference>
<dbReference type="AlphaFoldDB" id="A0A5K7S5S6"/>
<dbReference type="InterPro" id="IPR036291">
    <property type="entry name" value="NAD(P)-bd_dom_sf"/>
</dbReference>
<evidence type="ECO:0000256" key="5">
    <source>
        <dbReference type="ARBA" id="ARBA00012929"/>
    </source>
</evidence>
<evidence type="ECO:0000256" key="4">
    <source>
        <dbReference type="ARBA" id="ARBA00010944"/>
    </source>
</evidence>
<dbReference type="GO" id="GO:0000287">
    <property type="term" value="F:magnesium ion binding"/>
    <property type="evidence" value="ECO:0007669"/>
    <property type="project" value="InterPro"/>
</dbReference>
<organism evidence="21 22">
    <name type="scientific">Aquipluma nitroreducens</name>
    <dbReference type="NCBI Taxonomy" id="2010828"/>
    <lineage>
        <taxon>Bacteria</taxon>
        <taxon>Pseudomonadati</taxon>
        <taxon>Bacteroidota</taxon>
        <taxon>Bacteroidia</taxon>
        <taxon>Marinilabiliales</taxon>
        <taxon>Prolixibacteraceae</taxon>
        <taxon>Aquipluma</taxon>
    </lineage>
</organism>
<feature type="domain" description="Alpha-D-phosphohexomutase alpha/beta/alpha" evidence="17">
    <location>
        <begin position="344"/>
        <end position="481"/>
    </location>
</feature>
<evidence type="ECO:0000256" key="8">
    <source>
        <dbReference type="ARBA" id="ARBA00022723"/>
    </source>
</evidence>
<dbReference type="Pfam" id="PF02878">
    <property type="entry name" value="PGM_PMM_I"/>
    <property type="match status" value="1"/>
</dbReference>
<comment type="similarity">
    <text evidence="3">Belongs to the phosphohexose mutase family.</text>
</comment>
<dbReference type="NCBIfam" id="TIGR01214">
    <property type="entry name" value="rmlD"/>
    <property type="match status" value="1"/>
</dbReference>
<evidence type="ECO:0000256" key="9">
    <source>
        <dbReference type="ARBA" id="ARBA00022842"/>
    </source>
</evidence>
<dbReference type="GO" id="GO:0008831">
    <property type="term" value="F:dTDP-4-dehydrorhamnose reductase activity"/>
    <property type="evidence" value="ECO:0007669"/>
    <property type="project" value="UniProtKB-EC"/>
</dbReference>
<evidence type="ECO:0000313" key="21">
    <source>
        <dbReference type="EMBL" id="BBE16893.1"/>
    </source>
</evidence>
<evidence type="ECO:0000256" key="6">
    <source>
        <dbReference type="ARBA" id="ARBA00017099"/>
    </source>
</evidence>
<dbReference type="SUPFAM" id="SSF55957">
    <property type="entry name" value="Phosphoglucomutase, C-terminal domain"/>
    <property type="match status" value="1"/>
</dbReference>
<dbReference type="Proteomes" id="UP001193389">
    <property type="component" value="Chromosome"/>
</dbReference>
<dbReference type="InterPro" id="IPR005913">
    <property type="entry name" value="dTDP_dehydrorham_reduct"/>
</dbReference>
<dbReference type="InterPro" id="IPR036900">
    <property type="entry name" value="A-D-PHexomutase_C_sf"/>
</dbReference>
<evidence type="ECO:0000256" key="10">
    <source>
        <dbReference type="ARBA" id="ARBA00023235"/>
    </source>
</evidence>
<dbReference type="Pfam" id="PF00408">
    <property type="entry name" value="PGM_PMM_IV"/>
    <property type="match status" value="1"/>
</dbReference>